<protein>
    <submittedName>
        <fullName evidence="1">Uncharacterized protein</fullName>
    </submittedName>
</protein>
<proteinExistence type="predicted"/>
<organism evidence="1 2">
    <name type="scientific">Duganella aquatilis</name>
    <dbReference type="NCBI Taxonomy" id="2666082"/>
    <lineage>
        <taxon>Bacteria</taxon>
        <taxon>Pseudomonadati</taxon>
        <taxon>Pseudomonadota</taxon>
        <taxon>Betaproteobacteria</taxon>
        <taxon>Burkholderiales</taxon>
        <taxon>Oxalobacteraceae</taxon>
        <taxon>Telluria group</taxon>
        <taxon>Duganella</taxon>
    </lineage>
</organism>
<dbReference type="Proteomes" id="UP000439986">
    <property type="component" value="Unassembled WGS sequence"/>
</dbReference>
<dbReference type="EMBL" id="WKJL01000004">
    <property type="protein sequence ID" value="MRW84167.1"/>
    <property type="molecule type" value="Genomic_DNA"/>
</dbReference>
<dbReference type="RefSeq" id="WP_154357218.1">
    <property type="nucleotide sequence ID" value="NZ_WKJL01000004.1"/>
</dbReference>
<gene>
    <name evidence="1" type="ORF">GJ698_08650</name>
</gene>
<evidence type="ECO:0000313" key="1">
    <source>
        <dbReference type="EMBL" id="MRW84167.1"/>
    </source>
</evidence>
<keyword evidence="2" id="KW-1185">Reference proteome</keyword>
<accession>A0A844CTR1</accession>
<name>A0A844CTR1_9BURK</name>
<evidence type="ECO:0000313" key="2">
    <source>
        <dbReference type="Proteomes" id="UP000439986"/>
    </source>
</evidence>
<sequence length="81" mass="9268">MARTIEIGIRIDNEYGSAIAWSYMLRHAIPSTTIFRVLSEPDMRRSSDPRCLAAEIYRIFNQHARVTNRRPQRPAHAASVG</sequence>
<reference evidence="1 2" key="1">
    <citation type="submission" date="2019-11" db="EMBL/GenBank/DDBJ databases">
        <title>Novel species isolated from a subtropical stream in China.</title>
        <authorList>
            <person name="Lu H."/>
        </authorList>
    </citation>
    <scope>NUCLEOTIDE SEQUENCE [LARGE SCALE GENOMIC DNA]</scope>
    <source>
        <strain evidence="1 2">FT26W</strain>
    </source>
</reference>
<dbReference type="AlphaFoldDB" id="A0A844CTR1"/>
<comment type="caution">
    <text evidence="1">The sequence shown here is derived from an EMBL/GenBank/DDBJ whole genome shotgun (WGS) entry which is preliminary data.</text>
</comment>